<evidence type="ECO:0000259" key="1">
    <source>
        <dbReference type="Pfam" id="PF00534"/>
    </source>
</evidence>
<evidence type="ECO:0000313" key="3">
    <source>
        <dbReference type="EMBL" id="MBB6731773.1"/>
    </source>
</evidence>
<organism evidence="3 4">
    <name type="scientific">Cohnella zeiphila</name>
    <dbReference type="NCBI Taxonomy" id="2761120"/>
    <lineage>
        <taxon>Bacteria</taxon>
        <taxon>Bacillati</taxon>
        <taxon>Bacillota</taxon>
        <taxon>Bacilli</taxon>
        <taxon>Bacillales</taxon>
        <taxon>Paenibacillaceae</taxon>
        <taxon>Cohnella</taxon>
    </lineage>
</organism>
<dbReference type="SUPFAM" id="SSF53756">
    <property type="entry name" value="UDP-Glycosyltransferase/glycogen phosphorylase"/>
    <property type="match status" value="1"/>
</dbReference>
<name>A0A7X0SKP1_9BACL</name>
<feature type="domain" description="Glycosyl transferase family 1" evidence="1">
    <location>
        <begin position="177"/>
        <end position="301"/>
    </location>
</feature>
<gene>
    <name evidence="3" type="ORF">H7C18_12700</name>
</gene>
<protein>
    <submittedName>
        <fullName evidence="3">Glycosyltransferase</fullName>
    </submittedName>
</protein>
<keyword evidence="4" id="KW-1185">Reference proteome</keyword>
<evidence type="ECO:0000313" key="4">
    <source>
        <dbReference type="Proteomes" id="UP000564644"/>
    </source>
</evidence>
<dbReference type="GO" id="GO:0016757">
    <property type="term" value="F:glycosyltransferase activity"/>
    <property type="evidence" value="ECO:0007669"/>
    <property type="project" value="InterPro"/>
</dbReference>
<dbReference type="Proteomes" id="UP000564644">
    <property type="component" value="Unassembled WGS sequence"/>
</dbReference>
<evidence type="ECO:0000259" key="2">
    <source>
        <dbReference type="Pfam" id="PF13439"/>
    </source>
</evidence>
<dbReference type="InterPro" id="IPR028098">
    <property type="entry name" value="Glyco_trans_4-like_N"/>
</dbReference>
<dbReference type="EMBL" id="JACJVO010000015">
    <property type="protein sequence ID" value="MBB6731773.1"/>
    <property type="molecule type" value="Genomic_DNA"/>
</dbReference>
<dbReference type="Pfam" id="PF13439">
    <property type="entry name" value="Glyco_transf_4"/>
    <property type="match status" value="1"/>
</dbReference>
<reference evidence="3 4" key="1">
    <citation type="submission" date="2020-08" db="EMBL/GenBank/DDBJ databases">
        <title>Cohnella phylogeny.</title>
        <authorList>
            <person name="Dunlap C."/>
        </authorList>
    </citation>
    <scope>NUCLEOTIDE SEQUENCE [LARGE SCALE GENOMIC DNA]</scope>
    <source>
        <strain evidence="3 4">CBP 2801</strain>
    </source>
</reference>
<dbReference type="PANTHER" id="PTHR45947:SF3">
    <property type="entry name" value="SULFOQUINOVOSYL TRANSFERASE SQD2"/>
    <property type="match status" value="1"/>
</dbReference>
<feature type="domain" description="Glycosyltransferase subfamily 4-like N-terminal" evidence="2">
    <location>
        <begin position="17"/>
        <end position="167"/>
    </location>
</feature>
<dbReference type="PANTHER" id="PTHR45947">
    <property type="entry name" value="SULFOQUINOVOSYL TRANSFERASE SQD2"/>
    <property type="match status" value="1"/>
</dbReference>
<comment type="caution">
    <text evidence="3">The sequence shown here is derived from an EMBL/GenBank/DDBJ whole genome shotgun (WGS) entry which is preliminary data.</text>
</comment>
<keyword evidence="3" id="KW-0808">Transferase</keyword>
<dbReference type="AlphaFoldDB" id="A0A7X0SKP1"/>
<sequence length="385" mass="41885">MDPNGRRILMVMDSLAVGGTETHVLSVVKALRSLGVRPLYAGAGGPLYEAYARAGVPMYDVDLTPGTLADPADAPRTVQRLKRVIQGGQADLVHVHQMPSGLYAARAAAELGVPVAFSVHGTYYSSGQLEEMRRLGASFVSVSRPVERFLRELGIPSFLVPNGVDSDEFYPAPAPERLRRKWKIPPDAVVIVYVSRLAWDKAAVCSMLLRAAAGIRRRTGRNLHVVAVGGGPQYREIERLADSLQSPVGESFLHLTGGQTKVRDFYAMADLVVGTGRVALEAMFCAKPVLAIGNHGYFGLVEPSSYAQAWDRYFGDHDSLSKTDVNLIASDLEAALADRLRLRRIGDQAFEWVRGTFDIHRIGLMLAGVYENAIRGAAERKGGRS</sequence>
<dbReference type="Gene3D" id="3.40.50.2000">
    <property type="entry name" value="Glycogen Phosphorylase B"/>
    <property type="match status" value="2"/>
</dbReference>
<dbReference type="RefSeq" id="WP_185129445.1">
    <property type="nucleotide sequence ID" value="NZ_JACJVO010000015.1"/>
</dbReference>
<proteinExistence type="predicted"/>
<accession>A0A7X0SKP1</accession>
<dbReference type="InterPro" id="IPR050194">
    <property type="entry name" value="Glycosyltransferase_grp1"/>
</dbReference>
<dbReference type="InterPro" id="IPR001296">
    <property type="entry name" value="Glyco_trans_1"/>
</dbReference>
<dbReference type="Pfam" id="PF00534">
    <property type="entry name" value="Glycos_transf_1"/>
    <property type="match status" value="1"/>
</dbReference>